<evidence type="ECO:0000313" key="2">
    <source>
        <dbReference type="Proteomes" id="UP000729913"/>
    </source>
</evidence>
<gene>
    <name evidence="1" type="ORF">G9C98_007743</name>
</gene>
<protein>
    <recommendedName>
        <fullName evidence="3">Peptidase S1 domain-containing protein</fullName>
    </recommendedName>
</protein>
<dbReference type="AlphaFoldDB" id="A0A8J5UP90"/>
<evidence type="ECO:0000313" key="1">
    <source>
        <dbReference type="EMBL" id="KAG8034667.1"/>
    </source>
</evidence>
<sequence>MIEFKKYFLFISLLLQLFTFNTASIIRDRALLTGDFTKLHKESIRAVIQTLVPIFKLYGPDNGLHLCDGVLIHPRAVLTSRACVRDFTALSYAISLYKWENNLASINRTQLHSVQYFLNSYAFYGFLKQDKSLSNAQLENNEYVNMKTPILLVLKEPINSMTPANFTHSMTSQDMNDKQTSKECYRLEIAPGFSQTNSSIDSAIPYNIISDGKILTPLEIKDIYNASVQKKYIDDLKNNSNISLLYVSNDSIFVTGSKRIVNDNISRSAGSPLVCQRRPQDPFELTGILIDTLDDFPAYFTINENWTKQKLDFLNSLKQYIYNIIKYQKK</sequence>
<comment type="caution">
    <text evidence="1">The sequence shown here is derived from an EMBL/GenBank/DDBJ whole genome shotgun (WGS) entry which is preliminary data.</text>
</comment>
<accession>A0A8J5UP90</accession>
<dbReference type="OrthoDB" id="8033859at2759"/>
<name>A0A8J5UP90_9HYME</name>
<evidence type="ECO:0008006" key="3">
    <source>
        <dbReference type="Google" id="ProtNLM"/>
    </source>
</evidence>
<reference evidence="1" key="2">
    <citation type="submission" date="2021-04" db="EMBL/GenBank/DDBJ databases">
        <title>Genome-wide patterns of bracovirus chromosomal integration into multiple host tissues during parasitism.</title>
        <authorList>
            <person name="Chebbi M.A.C."/>
        </authorList>
    </citation>
    <scope>NUCLEOTIDE SEQUENCE</scope>
    <source>
        <tissue evidence="1">Whole body</tissue>
    </source>
</reference>
<dbReference type="Proteomes" id="UP000729913">
    <property type="component" value="Unassembled WGS sequence"/>
</dbReference>
<proteinExistence type="predicted"/>
<dbReference type="EMBL" id="JAAOIC020000067">
    <property type="protein sequence ID" value="KAG8034667.1"/>
    <property type="molecule type" value="Genomic_DNA"/>
</dbReference>
<reference evidence="1" key="1">
    <citation type="submission" date="2020-03" db="EMBL/GenBank/DDBJ databases">
        <authorList>
            <person name="Chebbi M.A."/>
            <person name="Drezen J.M."/>
        </authorList>
    </citation>
    <scope>NUCLEOTIDE SEQUENCE</scope>
    <source>
        <tissue evidence="1">Whole body</tissue>
    </source>
</reference>
<organism evidence="1 2">
    <name type="scientific">Cotesia typhae</name>
    <dbReference type="NCBI Taxonomy" id="2053667"/>
    <lineage>
        <taxon>Eukaryota</taxon>
        <taxon>Metazoa</taxon>
        <taxon>Ecdysozoa</taxon>
        <taxon>Arthropoda</taxon>
        <taxon>Hexapoda</taxon>
        <taxon>Insecta</taxon>
        <taxon>Pterygota</taxon>
        <taxon>Neoptera</taxon>
        <taxon>Endopterygota</taxon>
        <taxon>Hymenoptera</taxon>
        <taxon>Apocrita</taxon>
        <taxon>Ichneumonoidea</taxon>
        <taxon>Braconidae</taxon>
        <taxon>Microgastrinae</taxon>
        <taxon>Cotesia</taxon>
    </lineage>
</organism>
<keyword evidence="2" id="KW-1185">Reference proteome</keyword>